<feature type="chain" id="PRO_5002663932" evidence="1">
    <location>
        <begin position="29"/>
        <end position="74"/>
    </location>
</feature>
<protein>
    <submittedName>
        <fullName evidence="2">Uncharacterized protein</fullName>
    </submittedName>
</protein>
<dbReference type="HOGENOM" id="CLU_2680329_0_0_0"/>
<keyword evidence="1" id="KW-0732">Signal</keyword>
<proteinExistence type="predicted"/>
<organism evidence="2 3">
    <name type="scientific">Blastopirellula marina DSM 3645</name>
    <dbReference type="NCBI Taxonomy" id="314230"/>
    <lineage>
        <taxon>Bacteria</taxon>
        <taxon>Pseudomonadati</taxon>
        <taxon>Planctomycetota</taxon>
        <taxon>Planctomycetia</taxon>
        <taxon>Pirellulales</taxon>
        <taxon>Pirellulaceae</taxon>
        <taxon>Blastopirellula</taxon>
    </lineage>
</organism>
<dbReference type="AlphaFoldDB" id="A3ZMS1"/>
<dbReference type="Proteomes" id="UP000004358">
    <property type="component" value="Unassembled WGS sequence"/>
</dbReference>
<comment type="caution">
    <text evidence="2">The sequence shown here is derived from an EMBL/GenBank/DDBJ whole genome shotgun (WGS) entry which is preliminary data.</text>
</comment>
<name>A3ZMS1_9BACT</name>
<evidence type="ECO:0000256" key="1">
    <source>
        <dbReference type="SAM" id="SignalP"/>
    </source>
</evidence>
<dbReference type="OrthoDB" id="285306at2"/>
<sequence length="74" mass="8463">MNFRKLQLPLLAVLAMAFCLVSAGESSAAWFDMVTTTEAQREAIRSQPLLVRPNRPGHFYGNTVRRVHHFRHGR</sequence>
<evidence type="ECO:0000313" key="3">
    <source>
        <dbReference type="Proteomes" id="UP000004358"/>
    </source>
</evidence>
<feature type="signal peptide" evidence="1">
    <location>
        <begin position="1"/>
        <end position="28"/>
    </location>
</feature>
<gene>
    <name evidence="2" type="ORF">DSM3645_00995</name>
</gene>
<evidence type="ECO:0000313" key="2">
    <source>
        <dbReference type="EMBL" id="EAQ82247.1"/>
    </source>
</evidence>
<reference evidence="2 3" key="1">
    <citation type="submission" date="2006-02" db="EMBL/GenBank/DDBJ databases">
        <authorList>
            <person name="Amann R."/>
            <person name="Ferriera S."/>
            <person name="Johnson J."/>
            <person name="Kravitz S."/>
            <person name="Halpern A."/>
            <person name="Remington K."/>
            <person name="Beeson K."/>
            <person name="Tran B."/>
            <person name="Rogers Y.-H."/>
            <person name="Friedman R."/>
            <person name="Venter J.C."/>
        </authorList>
    </citation>
    <scope>NUCLEOTIDE SEQUENCE [LARGE SCALE GENOMIC DNA]</scope>
    <source>
        <strain evidence="2 3">DSM 3645</strain>
    </source>
</reference>
<dbReference type="RefSeq" id="WP_002650089.1">
    <property type="nucleotide sequence ID" value="NZ_AANZ01000002.1"/>
</dbReference>
<accession>A3ZMS1</accession>
<dbReference type="EMBL" id="AANZ01000002">
    <property type="protein sequence ID" value="EAQ82247.1"/>
    <property type="molecule type" value="Genomic_DNA"/>
</dbReference>